<protein>
    <submittedName>
        <fullName evidence="8">ABC transporter</fullName>
    </submittedName>
</protein>
<keyword evidence="6" id="KW-0406">Ion transport</keyword>
<name>A0A1W9HUT7_9HYPH</name>
<evidence type="ECO:0000256" key="1">
    <source>
        <dbReference type="ARBA" id="ARBA00005417"/>
    </source>
</evidence>
<reference evidence="8 9" key="1">
    <citation type="journal article" date="2017" name="Water Res.">
        <title>Comammox in drinking water systems.</title>
        <authorList>
            <person name="Wang Y."/>
            <person name="Ma L."/>
            <person name="Mao Y."/>
            <person name="Jiang X."/>
            <person name="Xia Y."/>
            <person name="Yu K."/>
            <person name="Li B."/>
            <person name="Zhang T."/>
        </authorList>
    </citation>
    <scope>NUCLEOTIDE SEQUENCE [LARGE SCALE GENOMIC DNA]</scope>
    <source>
        <strain evidence="8">SG_bin8</strain>
    </source>
</reference>
<comment type="caution">
    <text evidence="8">The sequence shown here is derived from an EMBL/GenBank/DDBJ whole genome shotgun (WGS) entry which is preliminary data.</text>
</comment>
<keyword evidence="5" id="KW-0864">Zinc transport</keyword>
<evidence type="ECO:0000256" key="4">
    <source>
        <dbReference type="ARBA" id="ARBA00022840"/>
    </source>
</evidence>
<evidence type="ECO:0000256" key="3">
    <source>
        <dbReference type="ARBA" id="ARBA00022741"/>
    </source>
</evidence>
<feature type="domain" description="ABC transporter" evidence="7">
    <location>
        <begin position="6"/>
        <end position="234"/>
    </location>
</feature>
<evidence type="ECO:0000313" key="8">
    <source>
        <dbReference type="EMBL" id="OQW51220.1"/>
    </source>
</evidence>
<gene>
    <name evidence="8" type="ORF">A4S15_12370</name>
</gene>
<dbReference type="InterPro" id="IPR017871">
    <property type="entry name" value="ABC_transporter-like_CS"/>
</dbReference>
<dbReference type="InterPro" id="IPR003439">
    <property type="entry name" value="ABC_transporter-like_ATP-bd"/>
</dbReference>
<dbReference type="SUPFAM" id="SSF52540">
    <property type="entry name" value="P-loop containing nucleoside triphosphate hydrolases"/>
    <property type="match status" value="1"/>
</dbReference>
<comment type="similarity">
    <text evidence="1">Belongs to the ABC transporter superfamily.</text>
</comment>
<dbReference type="PANTHER" id="PTHR42734:SF5">
    <property type="entry name" value="IRON TRANSPORT SYSTEM ATP-BINDING PROTEIN HI_0361-RELATED"/>
    <property type="match status" value="1"/>
</dbReference>
<keyword evidence="5" id="KW-0862">Zinc</keyword>
<dbReference type="STRING" id="1827387.A4S15_12370"/>
<dbReference type="SMART" id="SM00382">
    <property type="entry name" value="AAA"/>
    <property type="match status" value="1"/>
</dbReference>
<evidence type="ECO:0000259" key="7">
    <source>
        <dbReference type="PROSITE" id="PS50893"/>
    </source>
</evidence>
<proteinExistence type="inferred from homology"/>
<evidence type="ECO:0000256" key="5">
    <source>
        <dbReference type="ARBA" id="ARBA00022906"/>
    </source>
</evidence>
<dbReference type="Gene3D" id="3.40.50.300">
    <property type="entry name" value="P-loop containing nucleotide triphosphate hydrolases"/>
    <property type="match status" value="1"/>
</dbReference>
<accession>A0A1W9HUT7</accession>
<keyword evidence="4" id="KW-0067">ATP-binding</keyword>
<dbReference type="PANTHER" id="PTHR42734">
    <property type="entry name" value="METAL TRANSPORT SYSTEM ATP-BINDING PROTEIN TM_0124-RELATED"/>
    <property type="match status" value="1"/>
</dbReference>
<dbReference type="PROSITE" id="PS00211">
    <property type="entry name" value="ABC_TRANSPORTER_1"/>
    <property type="match status" value="1"/>
</dbReference>
<dbReference type="RefSeq" id="WP_376801548.1">
    <property type="nucleotide sequence ID" value="NZ_DBNB01000022.1"/>
</dbReference>
<dbReference type="AlphaFoldDB" id="A0A1W9HUT7"/>
<keyword evidence="3" id="KW-0547">Nucleotide-binding</keyword>
<dbReference type="GO" id="GO:0016887">
    <property type="term" value="F:ATP hydrolysis activity"/>
    <property type="evidence" value="ECO:0007669"/>
    <property type="project" value="InterPro"/>
</dbReference>
<evidence type="ECO:0000256" key="2">
    <source>
        <dbReference type="ARBA" id="ARBA00022448"/>
    </source>
</evidence>
<dbReference type="Proteomes" id="UP000192872">
    <property type="component" value="Unassembled WGS sequence"/>
</dbReference>
<dbReference type="GO" id="GO:0005524">
    <property type="term" value="F:ATP binding"/>
    <property type="evidence" value="ECO:0007669"/>
    <property type="project" value="UniProtKB-KW"/>
</dbReference>
<dbReference type="InterPro" id="IPR003593">
    <property type="entry name" value="AAA+_ATPase"/>
</dbReference>
<dbReference type="GO" id="GO:0006829">
    <property type="term" value="P:zinc ion transport"/>
    <property type="evidence" value="ECO:0007669"/>
    <property type="project" value="UniProtKB-KW"/>
</dbReference>
<dbReference type="CDD" id="cd03235">
    <property type="entry name" value="ABC_Metallic_Cations"/>
    <property type="match status" value="1"/>
</dbReference>
<dbReference type="EMBL" id="LWDL01000021">
    <property type="protein sequence ID" value="OQW51220.1"/>
    <property type="molecule type" value="Genomic_DNA"/>
</dbReference>
<organism evidence="8 9">
    <name type="scientific">Candidatus Raskinella chloraquaticus</name>
    <dbReference type="NCBI Taxonomy" id="1951219"/>
    <lineage>
        <taxon>Bacteria</taxon>
        <taxon>Pseudomonadati</taxon>
        <taxon>Pseudomonadota</taxon>
        <taxon>Alphaproteobacteria</taxon>
        <taxon>Hyphomicrobiales</taxon>
        <taxon>Phreatobacteraceae</taxon>
        <taxon>Candidatus Raskinella</taxon>
    </lineage>
</organism>
<keyword evidence="2" id="KW-0813">Transport</keyword>
<evidence type="ECO:0000313" key="9">
    <source>
        <dbReference type="Proteomes" id="UP000192872"/>
    </source>
</evidence>
<dbReference type="PROSITE" id="PS50893">
    <property type="entry name" value="ABC_TRANSPORTER_2"/>
    <property type="match status" value="1"/>
</dbReference>
<evidence type="ECO:0000256" key="6">
    <source>
        <dbReference type="ARBA" id="ARBA00023065"/>
    </source>
</evidence>
<dbReference type="InterPro" id="IPR027417">
    <property type="entry name" value="P-loop_NTPase"/>
</dbReference>
<dbReference type="InterPro" id="IPR050153">
    <property type="entry name" value="Metal_Ion_Import_ABC"/>
</dbReference>
<dbReference type="Pfam" id="PF00005">
    <property type="entry name" value="ABC_tran"/>
    <property type="match status" value="1"/>
</dbReference>
<sequence length="246" mass="26296">MSDSALVFDDVTLGYDSHPVVHHLRGRVERGDCVAVTGPNGAGKSTLLKAINGLMTPLGGRIECGARARRDIAYLPQVAEIDRSFPLSVGDLVAAGAWRHCGIFSAINGTMEARVSQAIGDVGLTGFEQRAIGALSGGQLQRALFARVLVQDAAIILLDEPFTAIDNATTRDLMALIGRWRQEGRTVIAVLHDLDLVREHFPRTLLLARTAVAWGATGEVLTIDNLAAARHMIEAPDPHAPLCPVD</sequence>